<dbReference type="GO" id="GO:0003677">
    <property type="term" value="F:DNA binding"/>
    <property type="evidence" value="ECO:0007669"/>
    <property type="project" value="InterPro"/>
</dbReference>
<dbReference type="PANTHER" id="PTHR33055">
    <property type="entry name" value="TRANSPOSASE FOR INSERTION SEQUENCE ELEMENT IS1111A"/>
    <property type="match status" value="1"/>
</dbReference>
<evidence type="ECO:0000313" key="3">
    <source>
        <dbReference type="EMBL" id="QIP43467.1"/>
    </source>
</evidence>
<dbReference type="NCBIfam" id="NF033542">
    <property type="entry name" value="transpos_IS110"/>
    <property type="match status" value="1"/>
</dbReference>
<dbReference type="GO" id="GO:0006313">
    <property type="term" value="P:DNA transposition"/>
    <property type="evidence" value="ECO:0007669"/>
    <property type="project" value="InterPro"/>
</dbReference>
<evidence type="ECO:0000259" key="2">
    <source>
        <dbReference type="Pfam" id="PF02371"/>
    </source>
</evidence>
<feature type="domain" description="Transposase IS110-like N-terminal" evidence="1">
    <location>
        <begin position="17"/>
        <end position="173"/>
    </location>
</feature>
<protein>
    <submittedName>
        <fullName evidence="3">IS110 family transposase</fullName>
    </submittedName>
</protein>
<accession>A0A6G9D2K6</accession>
<dbReference type="GO" id="GO:0004803">
    <property type="term" value="F:transposase activity"/>
    <property type="evidence" value="ECO:0007669"/>
    <property type="project" value="InterPro"/>
</dbReference>
<feature type="domain" description="Transposase IS116/IS110/IS902 C-terminal" evidence="2">
    <location>
        <begin position="279"/>
        <end position="365"/>
    </location>
</feature>
<dbReference type="InterPro" id="IPR002525">
    <property type="entry name" value="Transp_IS110-like_N"/>
</dbReference>
<dbReference type="AlphaFoldDB" id="A0A6G9D2K6"/>
<evidence type="ECO:0000259" key="1">
    <source>
        <dbReference type="Pfam" id="PF01548"/>
    </source>
</evidence>
<proteinExistence type="predicted"/>
<dbReference type="InterPro" id="IPR003346">
    <property type="entry name" value="Transposase_20"/>
</dbReference>
<organism evidence="3 4">
    <name type="scientific">Rhodococcus erythropolis</name>
    <name type="common">Arthrobacter picolinophilus</name>
    <dbReference type="NCBI Taxonomy" id="1833"/>
    <lineage>
        <taxon>Bacteria</taxon>
        <taxon>Bacillati</taxon>
        <taxon>Actinomycetota</taxon>
        <taxon>Actinomycetes</taxon>
        <taxon>Mycobacteriales</taxon>
        <taxon>Nocardiaceae</taxon>
        <taxon>Rhodococcus</taxon>
        <taxon>Rhodococcus erythropolis group</taxon>
    </lineage>
</organism>
<dbReference type="Pfam" id="PF02371">
    <property type="entry name" value="Transposase_20"/>
    <property type="match status" value="1"/>
</dbReference>
<reference evidence="3 4" key="1">
    <citation type="submission" date="2020-03" db="EMBL/GenBank/DDBJ databases">
        <title>Screen low temperature-resistant strains for efficient degradation of petroleum hydrocarbons under the low temperature.</title>
        <authorList>
            <person name="Wang Y."/>
            <person name="Chen J."/>
        </authorList>
    </citation>
    <scope>NUCLEOTIDE SEQUENCE [LARGE SCALE GENOMIC DNA]</scope>
    <source>
        <strain evidence="3 4">KB1</strain>
    </source>
</reference>
<evidence type="ECO:0000313" key="4">
    <source>
        <dbReference type="Proteomes" id="UP000502345"/>
    </source>
</evidence>
<dbReference type="InterPro" id="IPR047650">
    <property type="entry name" value="Transpos_IS110"/>
</dbReference>
<sequence length="432" mass="47545">MEQIDRRVKLVPNKLWAGIDIGKEHHHCVVIDEAGQRLFSSRIANDETALTTLIDEALTLAAGGELLWAIDLNRGGAALVIGLLAARSQPVAYLTGLMMHRAAAGYRGEGKTDARDAFVIADQARVRRDLGLLRPGDDIAVDLRILTGHRLDVVFDRTRQINRLRAQLLEVCPTLERALTLTNQGPLMLLTRYQTPSAIRRAGVARIEAWLRKQHVRGAAALAQKASVAAAQQSISLPGETVAAQMIARLAQAVITLDAEIAELDTAIEERFRRHRSADIIVSLPGFGPLLAAEFLAATGGDMAAFTSVDQLAGFAGLAPQPRDSGRINGNLRRPRRYHRGLLRTMYLSAQISTRRSAQSHAFYHRKRSEGKTHKQAVLALARRRVNVLWAMLRDNTIYHDSPPATGGSISLTVFRRFSISKFPIPANDRRT</sequence>
<dbReference type="PANTHER" id="PTHR33055:SF3">
    <property type="entry name" value="PUTATIVE TRANSPOSASE FOR IS117-RELATED"/>
    <property type="match status" value="1"/>
</dbReference>
<dbReference type="Proteomes" id="UP000502345">
    <property type="component" value="Chromosome"/>
</dbReference>
<name>A0A6G9D2K6_RHOER</name>
<dbReference type="EMBL" id="CP050124">
    <property type="protein sequence ID" value="QIP43467.1"/>
    <property type="molecule type" value="Genomic_DNA"/>
</dbReference>
<dbReference type="Pfam" id="PF01548">
    <property type="entry name" value="DEDD_Tnp_IS110"/>
    <property type="match status" value="1"/>
</dbReference>
<gene>
    <name evidence="3" type="ORF">G9444_6224</name>
</gene>